<gene>
    <name evidence="1" type="ORF">INT45_010543</name>
</gene>
<dbReference type="AlphaFoldDB" id="A0A8H7S810"/>
<sequence length="195" mass="22106">SATPSIIEKRRDIEPFDINAVQTLYSFGDSYTTQNLNLSTMAYACRNCTSAGGLNWVEYLADLHPMKYWNLAYNSAPISNAMVGQNSSAVADVTKQITSMFPQYFNSTNQQDPSTTLYTIWVGINDIDLTADWPDTKKLDKELMKQYRSLVEYLVTQHNARQFVLITVPPIDRSPMWQSKGSDAVEMIKKRVKGK</sequence>
<dbReference type="Proteomes" id="UP000646827">
    <property type="component" value="Unassembled WGS sequence"/>
</dbReference>
<dbReference type="GO" id="GO:0016788">
    <property type="term" value="F:hydrolase activity, acting on ester bonds"/>
    <property type="evidence" value="ECO:0007669"/>
    <property type="project" value="InterPro"/>
</dbReference>
<dbReference type="Pfam" id="PF00657">
    <property type="entry name" value="Lipase_GDSL"/>
    <property type="match status" value="1"/>
</dbReference>
<dbReference type="InterPro" id="IPR036514">
    <property type="entry name" value="SGNH_hydro_sf"/>
</dbReference>
<comment type="caution">
    <text evidence="1">The sequence shown here is derived from an EMBL/GenBank/DDBJ whole genome shotgun (WGS) entry which is preliminary data.</text>
</comment>
<name>A0A8H7S810_9FUNG</name>
<reference evidence="1 2" key="1">
    <citation type="submission" date="2020-12" db="EMBL/GenBank/DDBJ databases">
        <title>Metabolic potential, ecology and presence of endohyphal bacteria is reflected in genomic diversity of Mucoromycotina.</title>
        <authorList>
            <person name="Muszewska A."/>
            <person name="Okrasinska A."/>
            <person name="Steczkiewicz K."/>
            <person name="Drgas O."/>
            <person name="Orlowska M."/>
            <person name="Perlinska-Lenart U."/>
            <person name="Aleksandrzak-Piekarczyk T."/>
            <person name="Szatraj K."/>
            <person name="Zielenkiewicz U."/>
            <person name="Pilsyk S."/>
            <person name="Malc E."/>
            <person name="Mieczkowski P."/>
            <person name="Kruszewska J.S."/>
            <person name="Biernat P."/>
            <person name="Pawlowska J."/>
        </authorList>
    </citation>
    <scope>NUCLEOTIDE SEQUENCE [LARGE SCALE GENOMIC DNA]</scope>
    <source>
        <strain evidence="1 2">CBS 142.35</strain>
    </source>
</reference>
<keyword evidence="2" id="KW-1185">Reference proteome</keyword>
<dbReference type="InterPro" id="IPR001087">
    <property type="entry name" value="GDSL"/>
</dbReference>
<dbReference type="OrthoDB" id="1600564at2759"/>
<feature type="non-terminal residue" evidence="1">
    <location>
        <position position="1"/>
    </location>
</feature>
<dbReference type="SUPFAM" id="SSF52266">
    <property type="entry name" value="SGNH hydrolase"/>
    <property type="match status" value="1"/>
</dbReference>
<evidence type="ECO:0008006" key="3">
    <source>
        <dbReference type="Google" id="ProtNLM"/>
    </source>
</evidence>
<organism evidence="1 2">
    <name type="scientific">Circinella minor</name>
    <dbReference type="NCBI Taxonomy" id="1195481"/>
    <lineage>
        <taxon>Eukaryota</taxon>
        <taxon>Fungi</taxon>
        <taxon>Fungi incertae sedis</taxon>
        <taxon>Mucoromycota</taxon>
        <taxon>Mucoromycotina</taxon>
        <taxon>Mucoromycetes</taxon>
        <taxon>Mucorales</taxon>
        <taxon>Lichtheimiaceae</taxon>
        <taxon>Circinella</taxon>
    </lineage>
</organism>
<dbReference type="Gene3D" id="3.40.50.1110">
    <property type="entry name" value="SGNH hydrolase"/>
    <property type="match status" value="1"/>
</dbReference>
<proteinExistence type="predicted"/>
<protein>
    <recommendedName>
        <fullName evidence="3">Carbohydrate esterase family 16 protein</fullName>
    </recommendedName>
</protein>
<accession>A0A8H7S810</accession>
<evidence type="ECO:0000313" key="1">
    <source>
        <dbReference type="EMBL" id="KAG2224477.1"/>
    </source>
</evidence>
<evidence type="ECO:0000313" key="2">
    <source>
        <dbReference type="Proteomes" id="UP000646827"/>
    </source>
</evidence>
<dbReference type="EMBL" id="JAEPRB010000042">
    <property type="protein sequence ID" value="KAG2224477.1"/>
    <property type="molecule type" value="Genomic_DNA"/>
</dbReference>